<dbReference type="InterPro" id="IPR013098">
    <property type="entry name" value="Ig_I-set"/>
</dbReference>
<evidence type="ECO:0000256" key="2">
    <source>
        <dbReference type="SAM" id="MobiDB-lite"/>
    </source>
</evidence>
<dbReference type="SMART" id="SM00408">
    <property type="entry name" value="IGc2"/>
    <property type="match status" value="3"/>
</dbReference>
<dbReference type="Proteomes" id="UP000594260">
    <property type="component" value="Unplaced"/>
</dbReference>
<dbReference type="InterPro" id="IPR007110">
    <property type="entry name" value="Ig-like_dom"/>
</dbReference>
<keyword evidence="3" id="KW-0812">Transmembrane</keyword>
<sequence>MEERTLIRWTLINIWILWHRAECQVPPQISPFKVLEDLSEGKRLSLLCSVASGTPPFSFTWSKNGRPIDSRSDVKIAHYHDFQEQLQIEKLTAEHVANYTCTVTNSLGSDQISVAVALKFKPRWKNVNENQTLTAVAGEKARLDCEAVGHPLPVVKIHKDGTRIDDSHVRDGIFSINAVSFGNKGDYNCEASNSLGRISKTITLHLSVPARFKEKTAVVTSRRSETTRLKCYALGDHPISIVWSKGNVKLDKRTSSRYQIVESITTDGMNSELLIRETDRTDSALYSCNTENKFGSDERKVKLIVKDVPGPPQDVKVRDIWSRSVSVHWTPSYDGNSPITKHIVQYWKEHGVSYRLQEMVIPWAQQVTLVRDLQPGTQYVLSVTAENNMGKSEPSRTVTFTTNEEEPEAPPLDVNAITQGPTTVLVSWKAPQKDAWNGDIEGYYIGFKPKNSDGSASYRRVDQTNNITHEFILQGLNKGTEYEITVKAYNRAGTGPTSPERLVMTRPGEDSPDIPRLFVDAVTAESIKVHWQLRTGGLKFNYTVHHRQADGGAWLESIIVNATSNSFTLEGLRSGTTYEIFLTASNGILRGDPSQILKVQTLRSPDMLVEMFETDGELPLYFNMYLIVPAAALALAIIVIVVSSYICCRQMKNVQQPLPQQELALYGTVMPQRCVDAAGNEFTLAYGTVQTQSDSAAVQLQAQAAQMQATTAATLVQTTGNTNNTGTWSRKEAPKNRPLPIPTEVTDKATGHFYDSAQ</sequence>
<dbReference type="GO" id="GO:0007156">
    <property type="term" value="P:homophilic cell adhesion via plasma membrane adhesion molecules"/>
    <property type="evidence" value="ECO:0007669"/>
    <property type="project" value="TreeGrafter"/>
</dbReference>
<feature type="domain" description="Fibronectin type-III" evidence="6">
    <location>
        <begin position="311"/>
        <end position="405"/>
    </location>
</feature>
<dbReference type="GO" id="GO:0007416">
    <property type="term" value="P:synapse assembly"/>
    <property type="evidence" value="ECO:0007669"/>
    <property type="project" value="TreeGrafter"/>
</dbReference>
<dbReference type="GO" id="GO:0045202">
    <property type="term" value="C:synapse"/>
    <property type="evidence" value="ECO:0007669"/>
    <property type="project" value="TreeGrafter"/>
</dbReference>
<dbReference type="GO" id="GO:0009653">
    <property type="term" value="P:anatomical structure morphogenesis"/>
    <property type="evidence" value="ECO:0007669"/>
    <property type="project" value="UniProtKB-ARBA"/>
</dbReference>
<dbReference type="FunFam" id="2.60.40.10:FF:000719">
    <property type="entry name" value="nephrin isoform X1"/>
    <property type="match status" value="1"/>
</dbReference>
<keyword evidence="3" id="KW-0472">Membrane</keyword>
<feature type="domain" description="Fibronectin type-III" evidence="6">
    <location>
        <begin position="410"/>
        <end position="508"/>
    </location>
</feature>
<feature type="domain" description="Ig-like" evidence="5">
    <location>
        <begin position="27"/>
        <end position="117"/>
    </location>
</feature>
<dbReference type="SMART" id="SM00060">
    <property type="entry name" value="FN3"/>
    <property type="match status" value="3"/>
</dbReference>
<feature type="region of interest" description="Disordered" evidence="2">
    <location>
        <begin position="719"/>
        <end position="758"/>
    </location>
</feature>
<dbReference type="FunFam" id="2.60.40.10:FF:000333">
    <property type="entry name" value="Down syndrome cell adhesion molecule"/>
    <property type="match status" value="1"/>
</dbReference>
<dbReference type="InterPro" id="IPR050964">
    <property type="entry name" value="Striated_Muscle_Regulatory"/>
</dbReference>
<dbReference type="SMART" id="SM00409">
    <property type="entry name" value="IG"/>
    <property type="match status" value="3"/>
</dbReference>
<dbReference type="InterPro" id="IPR003598">
    <property type="entry name" value="Ig_sub2"/>
</dbReference>
<evidence type="ECO:0000259" key="6">
    <source>
        <dbReference type="PROSITE" id="PS50853"/>
    </source>
</evidence>
<dbReference type="Pfam" id="PF07679">
    <property type="entry name" value="I-set"/>
    <property type="match status" value="2"/>
</dbReference>
<dbReference type="InterPro" id="IPR036179">
    <property type="entry name" value="Ig-like_dom_sf"/>
</dbReference>
<evidence type="ECO:0000256" key="4">
    <source>
        <dbReference type="SAM" id="SignalP"/>
    </source>
</evidence>
<evidence type="ECO:0000313" key="8">
    <source>
        <dbReference type="Proteomes" id="UP000594260"/>
    </source>
</evidence>
<dbReference type="InterPro" id="IPR013783">
    <property type="entry name" value="Ig-like_fold"/>
</dbReference>
<organism evidence="7 8">
    <name type="scientific">Varroa destructor</name>
    <name type="common">Honeybee mite</name>
    <dbReference type="NCBI Taxonomy" id="109461"/>
    <lineage>
        <taxon>Eukaryota</taxon>
        <taxon>Metazoa</taxon>
        <taxon>Ecdysozoa</taxon>
        <taxon>Arthropoda</taxon>
        <taxon>Chelicerata</taxon>
        <taxon>Arachnida</taxon>
        <taxon>Acari</taxon>
        <taxon>Parasitiformes</taxon>
        <taxon>Mesostigmata</taxon>
        <taxon>Gamasina</taxon>
        <taxon>Dermanyssoidea</taxon>
        <taxon>Varroidae</taxon>
        <taxon>Varroa</taxon>
    </lineage>
</organism>
<dbReference type="GO" id="GO:0030154">
    <property type="term" value="P:cell differentiation"/>
    <property type="evidence" value="ECO:0007669"/>
    <property type="project" value="UniProtKB-ARBA"/>
</dbReference>
<feature type="chain" id="PRO_5029805500" evidence="4">
    <location>
        <begin position="24"/>
        <end position="758"/>
    </location>
</feature>
<evidence type="ECO:0000256" key="3">
    <source>
        <dbReference type="SAM" id="Phobius"/>
    </source>
</evidence>
<dbReference type="EnsemblMetazoa" id="XM_022799600">
    <property type="protein sequence ID" value="XP_022655335"/>
    <property type="gene ID" value="LOC111247969"/>
</dbReference>
<feature type="transmembrane region" description="Helical" evidence="3">
    <location>
        <begin position="624"/>
        <end position="648"/>
    </location>
</feature>
<dbReference type="Pfam" id="PF00041">
    <property type="entry name" value="fn3"/>
    <property type="match status" value="3"/>
</dbReference>
<dbReference type="RefSeq" id="XP_022655335.1">
    <property type="nucleotide sequence ID" value="XM_022799600.1"/>
</dbReference>
<dbReference type="Gene3D" id="2.60.40.10">
    <property type="entry name" value="Immunoglobulins"/>
    <property type="match status" value="6"/>
</dbReference>
<feature type="domain" description="Fibronectin type-III" evidence="6">
    <location>
        <begin position="511"/>
        <end position="604"/>
    </location>
</feature>
<accession>A0A7M7JT95</accession>
<dbReference type="FunFam" id="2.60.40.10:FF:000028">
    <property type="entry name" value="Neuronal cell adhesion molecule"/>
    <property type="match status" value="1"/>
</dbReference>
<evidence type="ECO:0000313" key="7">
    <source>
        <dbReference type="EnsemblMetazoa" id="XP_022655335"/>
    </source>
</evidence>
<dbReference type="AlphaFoldDB" id="A0A7M7JT95"/>
<name>A0A7M7JT95_VARDE</name>
<dbReference type="GeneID" id="111247969"/>
<feature type="domain" description="Ig-like" evidence="5">
    <location>
        <begin position="209"/>
        <end position="302"/>
    </location>
</feature>
<dbReference type="PROSITE" id="PS50853">
    <property type="entry name" value="FN3"/>
    <property type="match status" value="3"/>
</dbReference>
<dbReference type="SUPFAM" id="SSF49265">
    <property type="entry name" value="Fibronectin type III"/>
    <property type="match status" value="2"/>
</dbReference>
<evidence type="ECO:0000259" key="5">
    <source>
        <dbReference type="PROSITE" id="PS50835"/>
    </source>
</evidence>
<feature type="domain" description="Ig-like" evidence="5">
    <location>
        <begin position="122"/>
        <end position="203"/>
    </location>
</feature>
<reference evidence="7" key="1">
    <citation type="submission" date="2021-01" db="UniProtKB">
        <authorList>
            <consortium name="EnsemblMetazoa"/>
        </authorList>
    </citation>
    <scope>IDENTIFICATION</scope>
</reference>
<keyword evidence="8" id="KW-1185">Reference proteome</keyword>
<keyword evidence="1" id="KW-0677">Repeat</keyword>
<dbReference type="InterPro" id="IPR003599">
    <property type="entry name" value="Ig_sub"/>
</dbReference>
<dbReference type="PANTHER" id="PTHR13817:SF102">
    <property type="entry name" value="DOWN SYNDROME CELL ADHESION MOLECULE-LIKE PROTEIN DSCAM2"/>
    <property type="match status" value="1"/>
</dbReference>
<keyword evidence="3" id="KW-1133">Transmembrane helix</keyword>
<evidence type="ECO:0000256" key="1">
    <source>
        <dbReference type="ARBA" id="ARBA00022737"/>
    </source>
</evidence>
<dbReference type="PANTHER" id="PTHR13817">
    <property type="entry name" value="TITIN"/>
    <property type="match status" value="1"/>
</dbReference>
<dbReference type="PROSITE" id="PS50835">
    <property type="entry name" value="IG_LIKE"/>
    <property type="match status" value="3"/>
</dbReference>
<dbReference type="InterPro" id="IPR003961">
    <property type="entry name" value="FN3_dom"/>
</dbReference>
<dbReference type="SUPFAM" id="SSF48726">
    <property type="entry name" value="Immunoglobulin"/>
    <property type="match status" value="3"/>
</dbReference>
<protein>
    <submittedName>
        <fullName evidence="7">Uncharacterized protein</fullName>
    </submittedName>
</protein>
<dbReference type="InterPro" id="IPR036116">
    <property type="entry name" value="FN3_sf"/>
</dbReference>
<keyword evidence="4" id="KW-0732">Signal</keyword>
<feature type="signal peptide" evidence="4">
    <location>
        <begin position="1"/>
        <end position="23"/>
    </location>
</feature>
<proteinExistence type="predicted"/>
<dbReference type="CDD" id="cd00063">
    <property type="entry name" value="FN3"/>
    <property type="match status" value="3"/>
</dbReference>
<dbReference type="Pfam" id="PF13927">
    <property type="entry name" value="Ig_3"/>
    <property type="match status" value="1"/>
</dbReference>